<organism evidence="3 4">
    <name type="scientific">Stylosanthes scabra</name>
    <dbReference type="NCBI Taxonomy" id="79078"/>
    <lineage>
        <taxon>Eukaryota</taxon>
        <taxon>Viridiplantae</taxon>
        <taxon>Streptophyta</taxon>
        <taxon>Embryophyta</taxon>
        <taxon>Tracheophyta</taxon>
        <taxon>Spermatophyta</taxon>
        <taxon>Magnoliopsida</taxon>
        <taxon>eudicotyledons</taxon>
        <taxon>Gunneridae</taxon>
        <taxon>Pentapetalae</taxon>
        <taxon>rosids</taxon>
        <taxon>fabids</taxon>
        <taxon>Fabales</taxon>
        <taxon>Fabaceae</taxon>
        <taxon>Papilionoideae</taxon>
        <taxon>50 kb inversion clade</taxon>
        <taxon>dalbergioids sensu lato</taxon>
        <taxon>Dalbergieae</taxon>
        <taxon>Pterocarpus clade</taxon>
        <taxon>Stylosanthes</taxon>
    </lineage>
</organism>
<dbReference type="InterPro" id="IPR032675">
    <property type="entry name" value="LRR_dom_sf"/>
</dbReference>
<feature type="domain" description="Disease resistance protein At4g27190-like leucine-rich repeats" evidence="2">
    <location>
        <begin position="1"/>
        <end position="101"/>
    </location>
</feature>
<name>A0ABU6SF85_9FABA</name>
<sequence length="1001" mass="115545">MLVNLEELDVQGCNSLVAVFDIVEGTFAEEILANKCSLLRKLTLYNLPNLKHIWKEDPNTLSFQNLCEISIKDCPSLESLFPLSVAINMAQLEDHDVLNCGIKEIVDNKKGSTREMIKFVFPRLRKLWLKSMLELRTFFSSRYSIQCTSLQDLNVFDCPRLELFQATYRSCQERATDDKISVPIHRPFFNVEEVLSNLNALTVNNDDVDVILQSIHSQEQFNKLGLLMVTKFESEGTTFPYWFLENAHNLELLVVHKCSFREVFLDQSIAGEDGQVTISTRLRYLFLEELHDLRHICKEGFQIDPILQRLEKIQVKQCSSLVNLVPPSVTFAYLMHLEVTNCNGMINLITCSTAKSLVNLTTIKIESCNLLQDIVSSNENEKDEEIAFSRLDTIEFVSLPSLRRFCSCKCSLLFPLLENVFVKECPRMEIFSVGDTSTPELQKVQIEENNKQCYWEADLNGTIHKMFEDKVSFCRFEYLILSDYPELRDFWYGKEYHNLFGNLKSLVVQKCEFLTDVLFTSNTLQVLHELEELEVRNCDSLVTLFDVKGMKSNGAMVKQASKLKNLTLSSLPKLQHIWNADRHQIVSFENLCTMDVVECKSLLYLFPLSVCLHLPCIEKLDIESCGVEEIILMEEESTEINFSFPHLSYLRFIRLEKLKSFYLGRFTLECPSLKMLNVYRCEPLQMFTLNHSILQQPHHIEEEIHDALVPQPLFSIEKLSCNLLEELALNVKDAMMIINGHMKEVKFPKVVGLRMQFLDATQFACWNDLLEIFPNVVTLQVRQSSIKTLFPVEEIAHCSTRIAQQIKNLWLYEMEHLKHIWHEESLVSRNIEYLWVVACPNMVSVVSSSVSLQSLKKLKVENCKGMTHLITSFAAKSLVQLEMLIMINCEMVKDVVSVDEEEEAEAEEDIIFENLEYLELSTLTSLRSFSYGKHALIFPSLIWLIVKECPQMEVFSSGSIIAPFLKGVEVENKRKRWKGDVNTTIQQLFKENQEVSHSNQN</sequence>
<dbReference type="PANTHER" id="PTHR33463">
    <property type="entry name" value="NB-ARC DOMAIN-CONTAINING PROTEIN-RELATED"/>
    <property type="match status" value="1"/>
</dbReference>
<dbReference type="PANTHER" id="PTHR33463:SF209">
    <property type="entry name" value="DISEASE RESISTANCE PROTEIN RPS2-LIKE"/>
    <property type="match status" value="1"/>
</dbReference>
<evidence type="ECO:0000313" key="4">
    <source>
        <dbReference type="Proteomes" id="UP001341840"/>
    </source>
</evidence>
<feature type="domain" description="Disease resistance protein At4g27190-like leucine-rich repeats" evidence="2">
    <location>
        <begin position="851"/>
        <end position="953"/>
    </location>
</feature>
<evidence type="ECO:0000256" key="1">
    <source>
        <dbReference type="ARBA" id="ARBA00022821"/>
    </source>
</evidence>
<comment type="caution">
    <text evidence="3">The sequence shown here is derived from an EMBL/GenBank/DDBJ whole genome shotgun (WGS) entry which is preliminary data.</text>
</comment>
<keyword evidence="1" id="KW-0611">Plant defense</keyword>
<keyword evidence="4" id="KW-1185">Reference proteome</keyword>
<dbReference type="Proteomes" id="UP001341840">
    <property type="component" value="Unassembled WGS sequence"/>
</dbReference>
<evidence type="ECO:0000313" key="3">
    <source>
        <dbReference type="EMBL" id="MED6134789.1"/>
    </source>
</evidence>
<evidence type="ECO:0000259" key="2">
    <source>
        <dbReference type="Pfam" id="PF23247"/>
    </source>
</evidence>
<proteinExistence type="predicted"/>
<protein>
    <recommendedName>
        <fullName evidence="2">Disease resistance protein At4g27190-like leucine-rich repeats domain-containing protein</fullName>
    </recommendedName>
</protein>
<dbReference type="SUPFAM" id="SSF52047">
    <property type="entry name" value="RNI-like"/>
    <property type="match status" value="3"/>
</dbReference>
<reference evidence="3 4" key="1">
    <citation type="journal article" date="2023" name="Plants (Basel)">
        <title>Bridging the Gap: Combining Genomics and Transcriptomics Approaches to Understand Stylosanthes scabra, an Orphan Legume from the Brazilian Caatinga.</title>
        <authorList>
            <person name="Ferreira-Neto J.R.C."/>
            <person name="da Silva M.D."/>
            <person name="Binneck E."/>
            <person name="de Melo N.F."/>
            <person name="da Silva R.H."/>
            <person name="de Melo A.L.T.M."/>
            <person name="Pandolfi V."/>
            <person name="Bustamante F.O."/>
            <person name="Brasileiro-Vidal A.C."/>
            <person name="Benko-Iseppon A.M."/>
        </authorList>
    </citation>
    <scope>NUCLEOTIDE SEQUENCE [LARGE SCALE GENOMIC DNA]</scope>
    <source>
        <tissue evidence="3">Leaves</tissue>
    </source>
</reference>
<dbReference type="Gene3D" id="3.80.10.10">
    <property type="entry name" value="Ribonuclease Inhibitor"/>
    <property type="match status" value="4"/>
</dbReference>
<accession>A0ABU6SF85</accession>
<dbReference type="InterPro" id="IPR057135">
    <property type="entry name" value="At4g27190-like_LRR"/>
</dbReference>
<dbReference type="Pfam" id="PF23247">
    <property type="entry name" value="LRR_RPS2"/>
    <property type="match status" value="4"/>
</dbReference>
<dbReference type="InterPro" id="IPR050905">
    <property type="entry name" value="Plant_NBS-LRR"/>
</dbReference>
<gene>
    <name evidence="3" type="ORF">PIB30_040219</name>
</gene>
<feature type="domain" description="Disease resistance protein At4g27190-like leucine-rich repeats" evidence="2">
    <location>
        <begin position="477"/>
        <end position="626"/>
    </location>
</feature>
<dbReference type="SUPFAM" id="SSF52058">
    <property type="entry name" value="L domain-like"/>
    <property type="match status" value="1"/>
</dbReference>
<feature type="domain" description="Disease resistance protein At4g27190-like leucine-rich repeats" evidence="2">
    <location>
        <begin position="201"/>
        <end position="330"/>
    </location>
</feature>
<dbReference type="EMBL" id="JASCZI010060631">
    <property type="protein sequence ID" value="MED6134789.1"/>
    <property type="molecule type" value="Genomic_DNA"/>
</dbReference>